<gene>
    <name evidence="9" type="ORF">B9Q03_05770</name>
</gene>
<evidence type="ECO:0000256" key="7">
    <source>
        <dbReference type="RuleBase" id="RU363032"/>
    </source>
</evidence>
<dbReference type="GO" id="GO:0055085">
    <property type="term" value="P:transmembrane transport"/>
    <property type="evidence" value="ECO:0007669"/>
    <property type="project" value="InterPro"/>
</dbReference>
<evidence type="ECO:0000313" key="9">
    <source>
        <dbReference type="EMBL" id="PSN90845.1"/>
    </source>
</evidence>
<feature type="transmembrane region" description="Helical" evidence="7">
    <location>
        <begin position="115"/>
        <end position="137"/>
    </location>
</feature>
<dbReference type="PANTHER" id="PTHR30465">
    <property type="entry name" value="INNER MEMBRANE ABC TRANSPORTER"/>
    <property type="match status" value="1"/>
</dbReference>
<dbReference type="Pfam" id="PF00528">
    <property type="entry name" value="BPD_transp_1"/>
    <property type="match status" value="1"/>
</dbReference>
<dbReference type="PROSITE" id="PS50928">
    <property type="entry name" value="ABC_TM1"/>
    <property type="match status" value="1"/>
</dbReference>
<dbReference type="SUPFAM" id="SSF161098">
    <property type="entry name" value="MetI-like"/>
    <property type="match status" value="1"/>
</dbReference>
<keyword evidence="4 7" id="KW-0812">Transmembrane</keyword>
<dbReference type="InterPro" id="IPR035906">
    <property type="entry name" value="MetI-like_sf"/>
</dbReference>
<feature type="transmembrane region" description="Helical" evidence="7">
    <location>
        <begin position="204"/>
        <end position="224"/>
    </location>
</feature>
<keyword evidence="6 7" id="KW-0472">Membrane</keyword>
<evidence type="ECO:0000313" key="10">
    <source>
        <dbReference type="Proteomes" id="UP000240322"/>
    </source>
</evidence>
<dbReference type="AlphaFoldDB" id="A0A2R6AWS3"/>
<dbReference type="EMBL" id="NEXE01000044">
    <property type="protein sequence ID" value="PSN90845.1"/>
    <property type="molecule type" value="Genomic_DNA"/>
</dbReference>
<organism evidence="9 10">
    <name type="scientific">Candidatus Marsarchaeota G2 archaeon OSP_D</name>
    <dbReference type="NCBI Taxonomy" id="1978157"/>
    <lineage>
        <taxon>Archaea</taxon>
        <taxon>Candidatus Marsarchaeota</taxon>
        <taxon>Candidatus Marsarchaeota group 2</taxon>
    </lineage>
</organism>
<keyword evidence="2 7" id="KW-0813">Transport</keyword>
<feature type="transmembrane region" description="Helical" evidence="7">
    <location>
        <begin position="17"/>
        <end position="34"/>
    </location>
</feature>
<comment type="similarity">
    <text evidence="7">Belongs to the binding-protein-dependent transport system permease family.</text>
</comment>
<evidence type="ECO:0000259" key="8">
    <source>
        <dbReference type="PROSITE" id="PS50928"/>
    </source>
</evidence>
<evidence type="ECO:0000256" key="3">
    <source>
        <dbReference type="ARBA" id="ARBA00022475"/>
    </source>
</evidence>
<evidence type="ECO:0000256" key="1">
    <source>
        <dbReference type="ARBA" id="ARBA00004651"/>
    </source>
</evidence>
<dbReference type="PANTHER" id="PTHR30465:SF0">
    <property type="entry name" value="OLIGOPEPTIDE TRANSPORT SYSTEM PERMEASE PROTEIN APPB"/>
    <property type="match status" value="1"/>
</dbReference>
<keyword evidence="3" id="KW-1003">Cell membrane</keyword>
<evidence type="ECO:0000256" key="5">
    <source>
        <dbReference type="ARBA" id="ARBA00022989"/>
    </source>
</evidence>
<feature type="transmembrane region" description="Helical" evidence="7">
    <location>
        <begin position="267"/>
        <end position="292"/>
    </location>
</feature>
<comment type="subcellular location">
    <subcellularLocation>
        <location evidence="1 7">Cell membrane</location>
        <topology evidence="1 7">Multi-pass membrane protein</topology>
    </subcellularLocation>
</comment>
<proteinExistence type="inferred from homology"/>
<name>A0A2R6AWS3_9ARCH</name>
<evidence type="ECO:0000256" key="6">
    <source>
        <dbReference type="ARBA" id="ARBA00023136"/>
    </source>
</evidence>
<dbReference type="CDD" id="cd06261">
    <property type="entry name" value="TM_PBP2"/>
    <property type="match status" value="1"/>
</dbReference>
<dbReference type="GO" id="GO:0005886">
    <property type="term" value="C:plasma membrane"/>
    <property type="evidence" value="ECO:0007669"/>
    <property type="project" value="UniProtKB-SubCell"/>
</dbReference>
<evidence type="ECO:0000256" key="4">
    <source>
        <dbReference type="ARBA" id="ARBA00022692"/>
    </source>
</evidence>
<evidence type="ECO:0000256" key="2">
    <source>
        <dbReference type="ARBA" id="ARBA00022448"/>
    </source>
</evidence>
<keyword evidence="5 7" id="KW-1133">Transmembrane helix</keyword>
<feature type="domain" description="ABC transmembrane type-1" evidence="8">
    <location>
        <begin position="111"/>
        <end position="335"/>
    </location>
</feature>
<dbReference type="Gene3D" id="1.10.3720.10">
    <property type="entry name" value="MetI-like"/>
    <property type="match status" value="1"/>
</dbReference>
<comment type="caution">
    <text evidence="9">The sequence shown here is derived from an EMBL/GenBank/DDBJ whole genome shotgun (WGS) entry which is preliminary data.</text>
</comment>
<feature type="transmembrane region" description="Helical" evidence="7">
    <location>
        <begin position="158"/>
        <end position="184"/>
    </location>
</feature>
<dbReference type="InterPro" id="IPR000515">
    <property type="entry name" value="MetI-like"/>
</dbReference>
<sequence length="346" mass="38785">MFVVTIRFIIGRLVNRLITLLMLVLFSFLVFELIPQSLGFKLGFFFVGITQLNPKTAQAQLAAVDAAEQAYGLNAPIPIRIAKFLYNLFTLHFGMSPTYKEPVLTVISQYLPNTLVLVTVSLVTTSVISIVLGVVAAKSFLKSRWKVGDKVASLTSIGAYFIPAFWLGIIMYVVLAAQLHWFPINLFFALRGGGLHNYTGVEYYLRYLWAASLPIILLTIVGFGHRQQLIRNNIIEEYNSAGYVMYARARGLDENSVFYRHAFRNALLPWVTQVGLDVAFLIYGVFFVETIFQFPGLGIVTTEAATSFDIPLLIGSTFLFSVYILVVLFALDFVYALLDPRVRLGE</sequence>
<reference evidence="9 10" key="1">
    <citation type="submission" date="2017-04" db="EMBL/GenBank/DDBJ databases">
        <title>Novel microbial lineages endemic to geothermal iron-oxide mats fill important gaps in the evolutionary history of Archaea.</title>
        <authorList>
            <person name="Jay Z.J."/>
            <person name="Beam J.P."/>
            <person name="Dlakic M."/>
            <person name="Rusch D.B."/>
            <person name="Kozubal M.A."/>
            <person name="Inskeep W.P."/>
        </authorList>
    </citation>
    <scope>NUCLEOTIDE SEQUENCE [LARGE SCALE GENOMIC DNA]</scope>
    <source>
        <strain evidence="9">OSP_D</strain>
    </source>
</reference>
<protein>
    <recommendedName>
        <fullName evidence="8">ABC transmembrane type-1 domain-containing protein</fullName>
    </recommendedName>
</protein>
<accession>A0A2R6AWS3</accession>
<feature type="transmembrane region" description="Helical" evidence="7">
    <location>
        <begin position="312"/>
        <end position="338"/>
    </location>
</feature>
<dbReference type="Proteomes" id="UP000240322">
    <property type="component" value="Unassembled WGS sequence"/>
</dbReference>